<name>A0A074X8F4_AURPU</name>
<protein>
    <submittedName>
        <fullName evidence="1">Uncharacterized protein</fullName>
    </submittedName>
</protein>
<dbReference type="GeneID" id="40752580"/>
<dbReference type="HOGENOM" id="CLU_1643363_0_0_1"/>
<evidence type="ECO:0000313" key="2">
    <source>
        <dbReference type="Proteomes" id="UP000030706"/>
    </source>
</evidence>
<keyword evidence="2" id="KW-1185">Reference proteome</keyword>
<gene>
    <name evidence="1" type="ORF">M438DRAFT_70515</name>
</gene>
<organism evidence="1 2">
    <name type="scientific">Aureobasidium pullulans EXF-150</name>
    <dbReference type="NCBI Taxonomy" id="1043002"/>
    <lineage>
        <taxon>Eukaryota</taxon>
        <taxon>Fungi</taxon>
        <taxon>Dikarya</taxon>
        <taxon>Ascomycota</taxon>
        <taxon>Pezizomycotina</taxon>
        <taxon>Dothideomycetes</taxon>
        <taxon>Dothideomycetidae</taxon>
        <taxon>Dothideales</taxon>
        <taxon>Saccotheciaceae</taxon>
        <taxon>Aureobasidium</taxon>
    </lineage>
</organism>
<proteinExistence type="predicted"/>
<dbReference type="AlphaFoldDB" id="A0A074X8F4"/>
<dbReference type="Proteomes" id="UP000030706">
    <property type="component" value="Unassembled WGS sequence"/>
</dbReference>
<evidence type="ECO:0000313" key="1">
    <source>
        <dbReference type="EMBL" id="KEQ81795.1"/>
    </source>
</evidence>
<reference evidence="1 2" key="1">
    <citation type="journal article" date="2014" name="BMC Genomics">
        <title>Genome sequencing of four Aureobasidium pullulans varieties: biotechnological potential, stress tolerance, and description of new species.</title>
        <authorList>
            <person name="Gostin Ar C."/>
            <person name="Ohm R.A."/>
            <person name="Kogej T."/>
            <person name="Sonjak S."/>
            <person name="Turk M."/>
            <person name="Zajc J."/>
            <person name="Zalar P."/>
            <person name="Grube M."/>
            <person name="Sun H."/>
            <person name="Han J."/>
            <person name="Sharma A."/>
            <person name="Chiniquy J."/>
            <person name="Ngan C.Y."/>
            <person name="Lipzen A."/>
            <person name="Barry K."/>
            <person name="Grigoriev I.V."/>
            <person name="Gunde-Cimerman N."/>
        </authorList>
    </citation>
    <scope>NUCLEOTIDE SEQUENCE [LARGE SCALE GENOMIC DNA]</scope>
    <source>
        <strain evidence="1 2">EXF-150</strain>
    </source>
</reference>
<dbReference type="EMBL" id="KL584990">
    <property type="protein sequence ID" value="KEQ81795.1"/>
    <property type="molecule type" value="Genomic_DNA"/>
</dbReference>
<sequence>MLHPHRHSLEYVDLNSDQGVYSFPTAFVRPRGGSPFDGNPFLSDGVLPKPFKSFSDYDSLRTLRVTTQALLDLATSRAPDKFLPRQLEVLHFTYCDELVIPHLEILISDLSNTMSKLENIRIDPWNLNIAWRYQQDDENPAFGHRGGKVTDHKFEANTRCL</sequence>
<accession>A0A074X8F4</accession>
<dbReference type="RefSeq" id="XP_029757982.1">
    <property type="nucleotide sequence ID" value="XM_029910274.1"/>
</dbReference>